<sequence>MSQKASSESARRSATNSTRIGADQPSACYDRGRGCHAPWRSGYRCGRHR</sequence>
<protein>
    <submittedName>
        <fullName evidence="2">Uncharacterized protein</fullName>
    </submittedName>
</protein>
<dbReference type="EMBL" id="GBRH01231538">
    <property type="protein sequence ID" value="JAD66357.1"/>
    <property type="molecule type" value="Transcribed_RNA"/>
</dbReference>
<proteinExistence type="predicted"/>
<feature type="region of interest" description="Disordered" evidence="1">
    <location>
        <begin position="1"/>
        <end position="49"/>
    </location>
</feature>
<evidence type="ECO:0000256" key="1">
    <source>
        <dbReference type="SAM" id="MobiDB-lite"/>
    </source>
</evidence>
<reference evidence="2" key="1">
    <citation type="submission" date="2014-09" db="EMBL/GenBank/DDBJ databases">
        <authorList>
            <person name="Magalhaes I.L.F."/>
            <person name="Oliveira U."/>
            <person name="Santos F.R."/>
            <person name="Vidigal T.H.D.A."/>
            <person name="Brescovit A.D."/>
            <person name="Santos A.J."/>
        </authorList>
    </citation>
    <scope>NUCLEOTIDE SEQUENCE</scope>
    <source>
        <tissue evidence="2">Shoot tissue taken approximately 20 cm above the soil surface</tissue>
    </source>
</reference>
<reference evidence="2" key="2">
    <citation type="journal article" date="2015" name="Data Brief">
        <title>Shoot transcriptome of the giant reed, Arundo donax.</title>
        <authorList>
            <person name="Barrero R.A."/>
            <person name="Guerrero F.D."/>
            <person name="Moolhuijzen P."/>
            <person name="Goolsby J.A."/>
            <person name="Tidwell J."/>
            <person name="Bellgard S.E."/>
            <person name="Bellgard M.I."/>
        </authorList>
    </citation>
    <scope>NUCLEOTIDE SEQUENCE</scope>
    <source>
        <tissue evidence="2">Shoot tissue taken approximately 20 cm above the soil surface</tissue>
    </source>
</reference>
<evidence type="ECO:0000313" key="2">
    <source>
        <dbReference type="EMBL" id="JAD66357.1"/>
    </source>
</evidence>
<accession>A0A0A9C486</accession>
<organism evidence="2">
    <name type="scientific">Arundo donax</name>
    <name type="common">Giant reed</name>
    <name type="synonym">Donax arundinaceus</name>
    <dbReference type="NCBI Taxonomy" id="35708"/>
    <lineage>
        <taxon>Eukaryota</taxon>
        <taxon>Viridiplantae</taxon>
        <taxon>Streptophyta</taxon>
        <taxon>Embryophyta</taxon>
        <taxon>Tracheophyta</taxon>
        <taxon>Spermatophyta</taxon>
        <taxon>Magnoliopsida</taxon>
        <taxon>Liliopsida</taxon>
        <taxon>Poales</taxon>
        <taxon>Poaceae</taxon>
        <taxon>PACMAD clade</taxon>
        <taxon>Arundinoideae</taxon>
        <taxon>Arundineae</taxon>
        <taxon>Arundo</taxon>
    </lineage>
</organism>
<feature type="compositionally biased region" description="Polar residues" evidence="1">
    <location>
        <begin position="1"/>
        <end position="19"/>
    </location>
</feature>
<name>A0A0A9C486_ARUDO</name>
<dbReference type="AlphaFoldDB" id="A0A0A9C486"/>